<name>T0IVF2_9SPHN</name>
<feature type="domain" description="L,D-TPase catalytic" evidence="2">
    <location>
        <begin position="1"/>
        <end position="166"/>
    </location>
</feature>
<reference evidence="3 4" key="1">
    <citation type="journal article" date="2013" name="Genome Announc.">
        <title>Draft Genome Sequence of Sphingobium lactosutens Strain DS20T, Isolated from a Hexachlorocyclohexane Dumpsite.</title>
        <authorList>
            <person name="Kumar R."/>
            <person name="Dwivedi V."/>
            <person name="Negi V."/>
            <person name="Khurana J.P."/>
            <person name="Lal R."/>
        </authorList>
    </citation>
    <scope>NUCLEOTIDE SEQUENCE [LARGE SCALE GENOMIC DNA]</scope>
    <source>
        <strain evidence="3 4">DS20</strain>
    </source>
</reference>
<dbReference type="GO" id="GO:0009252">
    <property type="term" value="P:peptidoglycan biosynthetic process"/>
    <property type="evidence" value="ECO:0007669"/>
    <property type="project" value="UniProtKB-KW"/>
</dbReference>
<sequence>MNVIRVDCAAGQLSFGDLMMDCTIGRGGACVAADKREGDGCTPIGRWPLRGVLLRPGKAPACNIHLPWRWIRADDGWSDDGADPAYNRPIRLPRAFSAESLIRSDDAYDVIVVLGHNDAPPVAGQGSAIFFHLSEGRPTAGCVAVERADMLRLLPMLRPGDVMDIRP</sequence>
<keyword evidence="1" id="KW-0961">Cell wall biogenesis/degradation</keyword>
<dbReference type="OrthoDB" id="9804204at2"/>
<dbReference type="PATRIC" id="fig|1331060.3.peg.2951"/>
<comment type="caution">
    <text evidence="3">The sequence shown here is derived from an EMBL/GenBank/DDBJ whole genome shotgun (WGS) entry which is preliminary data.</text>
</comment>
<evidence type="ECO:0000259" key="2">
    <source>
        <dbReference type="PROSITE" id="PS52029"/>
    </source>
</evidence>
<dbReference type="PANTHER" id="PTHR38589:SF1">
    <property type="entry name" value="BLR0621 PROTEIN"/>
    <property type="match status" value="1"/>
</dbReference>
<dbReference type="AlphaFoldDB" id="T0IVF2"/>
<dbReference type="Proteomes" id="UP000015531">
    <property type="component" value="Unassembled WGS sequence"/>
</dbReference>
<keyword evidence="1" id="KW-0133">Cell shape</keyword>
<feature type="active site" description="Proton donor/acceptor" evidence="1">
    <location>
        <position position="132"/>
    </location>
</feature>
<evidence type="ECO:0000313" key="4">
    <source>
        <dbReference type="Proteomes" id="UP000015531"/>
    </source>
</evidence>
<feature type="active site" description="Nucleophile" evidence="1">
    <location>
        <position position="142"/>
    </location>
</feature>
<organism evidence="3 4">
    <name type="scientific">Sphingobium lactosutens DS20</name>
    <dbReference type="NCBI Taxonomy" id="1331060"/>
    <lineage>
        <taxon>Bacteria</taxon>
        <taxon>Pseudomonadati</taxon>
        <taxon>Pseudomonadota</taxon>
        <taxon>Alphaproteobacteria</taxon>
        <taxon>Sphingomonadales</taxon>
        <taxon>Sphingomonadaceae</taxon>
        <taxon>Sphingobium</taxon>
    </lineage>
</organism>
<dbReference type="eggNOG" id="COG3786">
    <property type="taxonomic scope" value="Bacteria"/>
</dbReference>
<proteinExistence type="predicted"/>
<comment type="pathway">
    <text evidence="1">Cell wall biogenesis; peptidoglycan biosynthesis.</text>
</comment>
<dbReference type="GO" id="GO:0016740">
    <property type="term" value="F:transferase activity"/>
    <property type="evidence" value="ECO:0007669"/>
    <property type="project" value="InterPro"/>
</dbReference>
<dbReference type="RefSeq" id="WP_021226701.1">
    <property type="nucleotide sequence ID" value="NZ_ATDP01000094.1"/>
</dbReference>
<evidence type="ECO:0000256" key="1">
    <source>
        <dbReference type="PROSITE-ProRule" id="PRU01373"/>
    </source>
</evidence>
<dbReference type="CDD" id="cd16913">
    <property type="entry name" value="YkuD_like"/>
    <property type="match status" value="1"/>
</dbReference>
<evidence type="ECO:0000313" key="3">
    <source>
        <dbReference type="EMBL" id="EQB13674.1"/>
    </source>
</evidence>
<dbReference type="GO" id="GO:0071555">
    <property type="term" value="P:cell wall organization"/>
    <property type="evidence" value="ECO:0007669"/>
    <property type="project" value="UniProtKB-UniRule"/>
</dbReference>
<dbReference type="PROSITE" id="PS52029">
    <property type="entry name" value="LD_TPASE"/>
    <property type="match status" value="1"/>
</dbReference>
<dbReference type="GO" id="GO:0008360">
    <property type="term" value="P:regulation of cell shape"/>
    <property type="evidence" value="ECO:0007669"/>
    <property type="project" value="UniProtKB-UniRule"/>
</dbReference>
<dbReference type="EMBL" id="ATDP01000094">
    <property type="protein sequence ID" value="EQB13674.1"/>
    <property type="molecule type" value="Genomic_DNA"/>
</dbReference>
<dbReference type="Pfam" id="PF03734">
    <property type="entry name" value="YkuD"/>
    <property type="match status" value="1"/>
</dbReference>
<keyword evidence="1" id="KW-0573">Peptidoglycan synthesis</keyword>
<gene>
    <name evidence="3" type="ORF">RLDS_15385</name>
</gene>
<dbReference type="InterPro" id="IPR005490">
    <property type="entry name" value="LD_TPept_cat_dom"/>
</dbReference>
<accession>T0IVF2</accession>
<keyword evidence="4" id="KW-1185">Reference proteome</keyword>
<protein>
    <recommendedName>
        <fullName evidence="2">L,D-TPase catalytic domain-containing protein</fullName>
    </recommendedName>
</protein>
<dbReference type="PANTHER" id="PTHR38589">
    <property type="entry name" value="BLR0621 PROTEIN"/>
    <property type="match status" value="1"/>
</dbReference>